<reference evidence="15 16" key="1">
    <citation type="submission" date="2022-12" db="EMBL/GenBank/DDBJ databases">
        <title>Chromosome-level genome of Tegillarca granosa.</title>
        <authorList>
            <person name="Kim J."/>
        </authorList>
    </citation>
    <scope>NUCLEOTIDE SEQUENCE [LARGE SCALE GENOMIC DNA]</scope>
    <source>
        <strain evidence="15">Teg-2019</strain>
        <tissue evidence="15">Adductor muscle</tissue>
    </source>
</reference>
<feature type="transmembrane region" description="Helical" evidence="13">
    <location>
        <begin position="178"/>
        <end position="203"/>
    </location>
</feature>
<dbReference type="InterPro" id="IPR013099">
    <property type="entry name" value="K_chnl_dom"/>
</dbReference>
<dbReference type="Proteomes" id="UP001217089">
    <property type="component" value="Unassembled WGS sequence"/>
</dbReference>
<proteinExistence type="inferred from homology"/>
<evidence type="ECO:0000256" key="1">
    <source>
        <dbReference type="ARBA" id="ARBA00004141"/>
    </source>
</evidence>
<feature type="domain" description="Potassium channel" evidence="14">
    <location>
        <begin position="432"/>
        <end position="510"/>
    </location>
</feature>
<dbReference type="PANTHER" id="PTHR11003">
    <property type="entry name" value="POTASSIUM CHANNEL, SUBFAMILY K"/>
    <property type="match status" value="1"/>
</dbReference>
<evidence type="ECO:0000256" key="10">
    <source>
        <dbReference type="ARBA" id="ARBA00023136"/>
    </source>
</evidence>
<evidence type="ECO:0000256" key="6">
    <source>
        <dbReference type="ARBA" id="ARBA00022826"/>
    </source>
</evidence>
<dbReference type="InterPro" id="IPR003092">
    <property type="entry name" value="2pore_dom_K_chnl_TASK"/>
</dbReference>
<keyword evidence="16" id="KW-1185">Reference proteome</keyword>
<feature type="transmembrane region" description="Helical" evidence="13">
    <location>
        <begin position="309"/>
        <end position="330"/>
    </location>
</feature>
<dbReference type="PANTHER" id="PTHR11003:SF334">
    <property type="entry name" value="FI03418P"/>
    <property type="match status" value="1"/>
</dbReference>
<feature type="transmembrane region" description="Helical" evidence="13">
    <location>
        <begin position="456"/>
        <end position="473"/>
    </location>
</feature>
<evidence type="ECO:0000259" key="14">
    <source>
        <dbReference type="Pfam" id="PF07885"/>
    </source>
</evidence>
<keyword evidence="6" id="KW-0631">Potassium channel</keyword>
<keyword evidence="10 13" id="KW-0472">Membrane</keyword>
<evidence type="ECO:0000313" key="15">
    <source>
        <dbReference type="EMBL" id="KAJ8312854.1"/>
    </source>
</evidence>
<dbReference type="InterPro" id="IPR003280">
    <property type="entry name" value="2pore_dom_K_chnl"/>
</dbReference>
<protein>
    <recommendedName>
        <fullName evidence="14">Potassium channel domain-containing protein</fullName>
    </recommendedName>
</protein>
<keyword evidence="11 12" id="KW-0407">Ion channel</keyword>
<keyword evidence="5 12" id="KW-0812">Transmembrane</keyword>
<feature type="transmembrane region" description="Helical" evidence="13">
    <location>
        <begin position="282"/>
        <end position="303"/>
    </location>
</feature>
<keyword evidence="7" id="KW-0630">Potassium</keyword>
<keyword evidence="3 12" id="KW-0813">Transport</keyword>
<dbReference type="Pfam" id="PF07885">
    <property type="entry name" value="Ion_trans_2"/>
    <property type="match status" value="2"/>
</dbReference>
<dbReference type="PRINTS" id="PR01095">
    <property type="entry name" value="TASKCHANNEL"/>
</dbReference>
<dbReference type="EMBL" id="JARBDR010000440">
    <property type="protein sequence ID" value="KAJ8312854.1"/>
    <property type="molecule type" value="Genomic_DNA"/>
</dbReference>
<gene>
    <name evidence="15" type="ORF">KUTeg_010227</name>
</gene>
<evidence type="ECO:0000256" key="9">
    <source>
        <dbReference type="ARBA" id="ARBA00023065"/>
    </source>
</evidence>
<name>A0ABQ9F6A9_TEGGR</name>
<feature type="domain" description="Potassium channel" evidence="14">
    <location>
        <begin position="279"/>
        <end position="336"/>
    </location>
</feature>
<accession>A0ABQ9F6A9</accession>
<comment type="similarity">
    <text evidence="2 12">Belongs to the two pore domain potassium channel (TC 1.A.1.8) family.</text>
</comment>
<evidence type="ECO:0000256" key="2">
    <source>
        <dbReference type="ARBA" id="ARBA00006666"/>
    </source>
</evidence>
<evidence type="ECO:0000256" key="13">
    <source>
        <dbReference type="SAM" id="Phobius"/>
    </source>
</evidence>
<comment type="subcellular location">
    <subcellularLocation>
        <location evidence="1">Membrane</location>
        <topology evidence="1">Multi-pass membrane protein</topology>
    </subcellularLocation>
</comment>
<sequence>MENGYTETTDSKENLEIQVYENADGNKSSETIFVNDCNVEENLENILENSVDIFIELPENNSDQEVLNGEHETEQLLNNKSQEENDLEFRCSEKEADENYAFDKSEIVVVSTEDGDTESICIGGKNKTPGCTCSSCCNKKKKEKNVKSDTAQKQQKKELKRLRARKRKKSCKSCCKKFVAFLFSHIGLTSCVVAYSILGGFIFRALESPYELLQRENVEKIRKSKIDSLWNITYVYNILYPINWTVETDKVLREFQKEIYKATKERGWDGGEEKEGGFKSQWSFAGSLLYSITVITTIGYGHIAPKTDYGMLVTIFYALFGIPLTLLCLANIGSFFGDCFRLFYKHVCLAVICLCCPSQAKWTSESKSKTSSKPFNIDNEKSPLTLRKNDKIEAGEKNDKEKGTLKVDDVEIKDKKDYVEVVRVPILVSLMLIALYIIAGAVLFSTWEGWNYLEGSYFCFITLSTVGFGDYVPGAGSDSLSNNEKLILCACYLFFGLAIIAMCFDLMQEEVRAKFRWLGQKIGIIDKRK</sequence>
<feature type="transmembrane region" description="Helical" evidence="13">
    <location>
        <begin position="485"/>
        <end position="507"/>
    </location>
</feature>
<evidence type="ECO:0000256" key="5">
    <source>
        <dbReference type="ARBA" id="ARBA00022692"/>
    </source>
</evidence>
<evidence type="ECO:0000256" key="3">
    <source>
        <dbReference type="ARBA" id="ARBA00022448"/>
    </source>
</evidence>
<feature type="transmembrane region" description="Helical" evidence="13">
    <location>
        <begin position="424"/>
        <end position="444"/>
    </location>
</feature>
<evidence type="ECO:0000256" key="12">
    <source>
        <dbReference type="RuleBase" id="RU003857"/>
    </source>
</evidence>
<dbReference type="Gene3D" id="1.10.287.70">
    <property type="match status" value="1"/>
</dbReference>
<evidence type="ECO:0000256" key="11">
    <source>
        <dbReference type="ARBA" id="ARBA00023303"/>
    </source>
</evidence>
<evidence type="ECO:0000256" key="8">
    <source>
        <dbReference type="ARBA" id="ARBA00022989"/>
    </source>
</evidence>
<dbReference type="SUPFAM" id="SSF81324">
    <property type="entry name" value="Voltage-gated potassium channels"/>
    <property type="match status" value="2"/>
</dbReference>
<comment type="caution">
    <text evidence="15">The sequence shown here is derived from an EMBL/GenBank/DDBJ whole genome shotgun (WGS) entry which is preliminary data.</text>
</comment>
<evidence type="ECO:0000313" key="16">
    <source>
        <dbReference type="Proteomes" id="UP001217089"/>
    </source>
</evidence>
<evidence type="ECO:0000256" key="7">
    <source>
        <dbReference type="ARBA" id="ARBA00022958"/>
    </source>
</evidence>
<organism evidence="15 16">
    <name type="scientific">Tegillarca granosa</name>
    <name type="common">Malaysian cockle</name>
    <name type="synonym">Anadara granosa</name>
    <dbReference type="NCBI Taxonomy" id="220873"/>
    <lineage>
        <taxon>Eukaryota</taxon>
        <taxon>Metazoa</taxon>
        <taxon>Spiralia</taxon>
        <taxon>Lophotrochozoa</taxon>
        <taxon>Mollusca</taxon>
        <taxon>Bivalvia</taxon>
        <taxon>Autobranchia</taxon>
        <taxon>Pteriomorphia</taxon>
        <taxon>Arcoida</taxon>
        <taxon>Arcoidea</taxon>
        <taxon>Arcidae</taxon>
        <taxon>Tegillarca</taxon>
    </lineage>
</organism>
<dbReference type="PRINTS" id="PR01333">
    <property type="entry name" value="2POREKCHANEL"/>
</dbReference>
<keyword evidence="9 12" id="KW-0406">Ion transport</keyword>
<keyword evidence="4" id="KW-0633">Potassium transport</keyword>
<keyword evidence="8 13" id="KW-1133">Transmembrane helix</keyword>
<evidence type="ECO:0000256" key="4">
    <source>
        <dbReference type="ARBA" id="ARBA00022538"/>
    </source>
</evidence>